<dbReference type="InterPro" id="IPR017441">
    <property type="entry name" value="Protein_kinase_ATP_BS"/>
</dbReference>
<accession>A0ABR1FUK1</accession>
<dbReference type="Pfam" id="PF00069">
    <property type="entry name" value="Pkinase"/>
    <property type="match status" value="2"/>
</dbReference>
<dbReference type="GO" id="GO:0016301">
    <property type="term" value="F:kinase activity"/>
    <property type="evidence" value="ECO:0007669"/>
    <property type="project" value="UniProtKB-KW"/>
</dbReference>
<organism evidence="6 7">
    <name type="scientific">Aureococcus anophagefferens</name>
    <name type="common">Harmful bloom alga</name>
    <dbReference type="NCBI Taxonomy" id="44056"/>
    <lineage>
        <taxon>Eukaryota</taxon>
        <taxon>Sar</taxon>
        <taxon>Stramenopiles</taxon>
        <taxon>Ochrophyta</taxon>
        <taxon>Pelagophyceae</taxon>
        <taxon>Pelagomonadales</taxon>
        <taxon>Pelagomonadaceae</taxon>
        <taxon>Aureococcus</taxon>
    </lineage>
</organism>
<dbReference type="PROSITE" id="PS00107">
    <property type="entry name" value="PROTEIN_KINASE_ATP"/>
    <property type="match status" value="1"/>
</dbReference>
<evidence type="ECO:0000259" key="5">
    <source>
        <dbReference type="PROSITE" id="PS50011"/>
    </source>
</evidence>
<sequence>MPASVDDDFWVAGSSTRARRKSQAYGEPLWGDAPKWEGPCELVVEPPIKSRYFESFLATFFASVEAATLLVDDVDLTLTPAHEGKARRLRLDMRSNVAAAVDGVAVTGVALDPTRGLPLSRRHVKWKLRIADAAARSACAAELERGLENARHRARYEFAHPPLGKGAGGTVWRATDRFNGSEVAVKIVSATSVRRRRGAVREAMLMLEMTRAVDTDHVVRILSVVDQPTYEVSGAIFFVMELCTGGDLFERVAARRRFGERDAARAARDVVAGLEALHGRGILHLDIKPENILYSSRGDDAVLKITDFGMSRYVDDHPNATRARARNSTAGPAGPDQTSRDPSHRCRFGRFLDASMAPVECSTHGGSACVKTFEYAHIPSRVEDSIARHAPAEDDRVTRRLRGTVGYVAPEIVAATLAKRPPLYTCACDAFALGVVLFVLLVGYAPFFGDGDDDCLRKILHGSYTMRPEDWERVSPGGVAVVTGLLATDPTARLSVEALARDAWLAGPPAAADAPLEPNAIPLRIDSLVKLRSRRSSERRRTVADDAKEPSLSSSFAPSVVATTAAVAVVATIETPSKPPRALAEPATPRGPPSDTSERSKKERVARVRNPPRGLLRAVLGVEDH</sequence>
<reference evidence="6 7" key="1">
    <citation type="submission" date="2024-03" db="EMBL/GenBank/DDBJ databases">
        <title>Aureococcus anophagefferens CCMP1851 and Kratosvirus quantuckense: Draft genome of a second virus-susceptible host strain in the model system.</title>
        <authorList>
            <person name="Chase E."/>
            <person name="Truchon A.R."/>
            <person name="Schepens W."/>
            <person name="Wilhelm S.W."/>
        </authorList>
    </citation>
    <scope>NUCLEOTIDE SEQUENCE [LARGE SCALE GENOMIC DNA]</scope>
    <source>
        <strain evidence="6 7">CCMP1851</strain>
    </source>
</reference>
<proteinExistence type="predicted"/>
<feature type="compositionally biased region" description="Basic and acidic residues" evidence="4">
    <location>
        <begin position="536"/>
        <end position="549"/>
    </location>
</feature>
<dbReference type="InterPro" id="IPR011009">
    <property type="entry name" value="Kinase-like_dom_sf"/>
</dbReference>
<name>A0ABR1FUK1_AURAN</name>
<keyword evidence="1 3" id="KW-0547">Nucleotide-binding</keyword>
<dbReference type="Proteomes" id="UP001363151">
    <property type="component" value="Unassembled WGS sequence"/>
</dbReference>
<keyword evidence="6" id="KW-0808">Transferase</keyword>
<keyword evidence="2 3" id="KW-0067">ATP-binding</keyword>
<feature type="compositionally biased region" description="Low complexity" evidence="4">
    <location>
        <begin position="320"/>
        <end position="330"/>
    </location>
</feature>
<keyword evidence="7" id="KW-1185">Reference proteome</keyword>
<dbReference type="PANTHER" id="PTHR24347">
    <property type="entry name" value="SERINE/THREONINE-PROTEIN KINASE"/>
    <property type="match status" value="1"/>
</dbReference>
<feature type="region of interest" description="Disordered" evidence="4">
    <location>
        <begin position="577"/>
        <end position="625"/>
    </location>
</feature>
<feature type="region of interest" description="Disordered" evidence="4">
    <location>
        <begin position="316"/>
        <end position="343"/>
    </location>
</feature>
<protein>
    <submittedName>
        <fullName evidence="6">Protein serine/threonine kinase</fullName>
    </submittedName>
</protein>
<feature type="domain" description="Protein kinase" evidence="5">
    <location>
        <begin position="157"/>
        <end position="505"/>
    </location>
</feature>
<dbReference type="EMBL" id="JBBJCI010000227">
    <property type="protein sequence ID" value="KAK7238965.1"/>
    <property type="molecule type" value="Genomic_DNA"/>
</dbReference>
<dbReference type="InterPro" id="IPR008271">
    <property type="entry name" value="Ser/Thr_kinase_AS"/>
</dbReference>
<comment type="caution">
    <text evidence="6">The sequence shown here is derived from an EMBL/GenBank/DDBJ whole genome shotgun (WGS) entry which is preliminary data.</text>
</comment>
<evidence type="ECO:0000256" key="4">
    <source>
        <dbReference type="SAM" id="MobiDB-lite"/>
    </source>
</evidence>
<dbReference type="PROSITE" id="PS50011">
    <property type="entry name" value="PROTEIN_KINASE_DOM"/>
    <property type="match status" value="1"/>
</dbReference>
<gene>
    <name evidence="6" type="ORF">SO694_000263109</name>
</gene>
<evidence type="ECO:0000256" key="1">
    <source>
        <dbReference type="ARBA" id="ARBA00022741"/>
    </source>
</evidence>
<feature type="binding site" evidence="3">
    <location>
        <position position="186"/>
    </location>
    <ligand>
        <name>ATP</name>
        <dbReference type="ChEBI" id="CHEBI:30616"/>
    </ligand>
</feature>
<feature type="region of interest" description="Disordered" evidence="4">
    <location>
        <begin position="536"/>
        <end position="555"/>
    </location>
</feature>
<feature type="compositionally biased region" description="Basic and acidic residues" evidence="4">
    <location>
        <begin position="596"/>
        <end position="606"/>
    </location>
</feature>
<evidence type="ECO:0000256" key="2">
    <source>
        <dbReference type="ARBA" id="ARBA00022840"/>
    </source>
</evidence>
<dbReference type="SMART" id="SM00220">
    <property type="entry name" value="S_TKc"/>
    <property type="match status" value="1"/>
</dbReference>
<keyword evidence="6" id="KW-0418">Kinase</keyword>
<dbReference type="PROSITE" id="PS00108">
    <property type="entry name" value="PROTEIN_KINASE_ST"/>
    <property type="match status" value="1"/>
</dbReference>
<dbReference type="InterPro" id="IPR000719">
    <property type="entry name" value="Prot_kinase_dom"/>
</dbReference>
<dbReference type="SUPFAM" id="SSF56112">
    <property type="entry name" value="Protein kinase-like (PK-like)"/>
    <property type="match status" value="1"/>
</dbReference>
<evidence type="ECO:0000313" key="6">
    <source>
        <dbReference type="EMBL" id="KAK7238965.1"/>
    </source>
</evidence>
<evidence type="ECO:0000256" key="3">
    <source>
        <dbReference type="PROSITE-ProRule" id="PRU10141"/>
    </source>
</evidence>
<dbReference type="Gene3D" id="1.10.510.10">
    <property type="entry name" value="Transferase(Phosphotransferase) domain 1"/>
    <property type="match status" value="2"/>
</dbReference>
<evidence type="ECO:0000313" key="7">
    <source>
        <dbReference type="Proteomes" id="UP001363151"/>
    </source>
</evidence>